<feature type="transmembrane region" description="Helical" evidence="1">
    <location>
        <begin position="15"/>
        <end position="33"/>
    </location>
</feature>
<reference evidence="3 4" key="1">
    <citation type="submission" date="2019-10" db="EMBL/GenBank/DDBJ databases">
        <title>Draft Genome Sequence of Cytophagaceae sp. SJW1-29.</title>
        <authorList>
            <person name="Choi A."/>
        </authorList>
    </citation>
    <scope>NUCLEOTIDE SEQUENCE [LARGE SCALE GENOMIC DNA]</scope>
    <source>
        <strain evidence="3 4">SJW1-29</strain>
    </source>
</reference>
<dbReference type="InterPro" id="IPR010559">
    <property type="entry name" value="Sig_transdc_His_kin_internal"/>
</dbReference>
<dbReference type="GO" id="GO:0000155">
    <property type="term" value="F:phosphorelay sensor kinase activity"/>
    <property type="evidence" value="ECO:0007669"/>
    <property type="project" value="InterPro"/>
</dbReference>
<feature type="transmembrane region" description="Helical" evidence="1">
    <location>
        <begin position="87"/>
        <end position="109"/>
    </location>
</feature>
<dbReference type="InterPro" id="IPR050640">
    <property type="entry name" value="Bact_2-comp_sensor_kinase"/>
</dbReference>
<organism evidence="3 4">
    <name type="scientific">Salmonirosea aquatica</name>
    <dbReference type="NCBI Taxonomy" id="2654236"/>
    <lineage>
        <taxon>Bacteria</taxon>
        <taxon>Pseudomonadati</taxon>
        <taxon>Bacteroidota</taxon>
        <taxon>Cytophagia</taxon>
        <taxon>Cytophagales</taxon>
        <taxon>Spirosomataceae</taxon>
        <taxon>Salmonirosea</taxon>
    </lineage>
</organism>
<comment type="caution">
    <text evidence="3">The sequence shown here is derived from an EMBL/GenBank/DDBJ whole genome shotgun (WGS) entry which is preliminary data.</text>
</comment>
<keyword evidence="3" id="KW-0418">Kinase</keyword>
<feature type="domain" description="Signal transduction histidine kinase internal region" evidence="2">
    <location>
        <begin position="167"/>
        <end position="242"/>
    </location>
</feature>
<keyword evidence="4" id="KW-1185">Reference proteome</keyword>
<accession>A0A7C9F608</accession>
<keyword evidence="3" id="KW-0808">Transferase</keyword>
<dbReference type="AlphaFoldDB" id="A0A7C9F608"/>
<evidence type="ECO:0000313" key="4">
    <source>
        <dbReference type="Proteomes" id="UP000479293"/>
    </source>
</evidence>
<dbReference type="PANTHER" id="PTHR34220">
    <property type="entry name" value="SENSOR HISTIDINE KINASE YPDA"/>
    <property type="match status" value="1"/>
</dbReference>
<evidence type="ECO:0000256" key="1">
    <source>
        <dbReference type="SAM" id="Phobius"/>
    </source>
</evidence>
<keyword evidence="1" id="KW-1133">Transmembrane helix</keyword>
<dbReference type="RefSeq" id="WP_152765066.1">
    <property type="nucleotide sequence ID" value="NZ_WHLY01000002.1"/>
</dbReference>
<dbReference type="PANTHER" id="PTHR34220:SF7">
    <property type="entry name" value="SENSOR HISTIDINE KINASE YPDA"/>
    <property type="match status" value="1"/>
</dbReference>
<feature type="transmembrane region" description="Helical" evidence="1">
    <location>
        <begin position="121"/>
        <end position="145"/>
    </location>
</feature>
<dbReference type="GO" id="GO:0016020">
    <property type="term" value="C:membrane"/>
    <property type="evidence" value="ECO:0007669"/>
    <property type="project" value="InterPro"/>
</dbReference>
<evidence type="ECO:0000313" key="3">
    <source>
        <dbReference type="EMBL" id="MPR36825.1"/>
    </source>
</evidence>
<evidence type="ECO:0000259" key="2">
    <source>
        <dbReference type="Pfam" id="PF06580"/>
    </source>
</evidence>
<protein>
    <submittedName>
        <fullName evidence="3">Histidine kinase</fullName>
    </submittedName>
</protein>
<sequence>MNVRLPNPLFTRTELWYHGLMMPILFPAGNYFFLHERYFTDPAVFLWGTLLVAVLYAFSLILLTLVVKMIIRQFPDVQQVWQRNGVALLAVTTLTIGLAVFDVWAYGLFPIFERPFSWGTVRAIVILGAIFDLLLCFVLGIQYTYSRWQENQIETEQLKRAALQHDFDALKQQIDPHFLFNSLTSLSALIGQNQQQAGLFVDHLAKVYRYRLSTSNQSLTPLNAEIAFVNSYIYLLKTRYQSGISVHIEINANQGSATLPLLSLQLLLDYAVRHNVVSVQKPLTIRMATTSTGTLRVSYNRQPRPLRLHTGTDELVALLARYATLPVPAVEVADTGTEFSITLPLLAEGISVLV</sequence>
<keyword evidence="1" id="KW-0472">Membrane</keyword>
<dbReference type="Pfam" id="PF06580">
    <property type="entry name" value="His_kinase"/>
    <property type="match status" value="1"/>
</dbReference>
<feature type="transmembrane region" description="Helical" evidence="1">
    <location>
        <begin position="45"/>
        <end position="67"/>
    </location>
</feature>
<gene>
    <name evidence="3" type="ORF">GBK04_26715</name>
</gene>
<name>A0A7C9F608_9BACT</name>
<keyword evidence="1" id="KW-0812">Transmembrane</keyword>
<proteinExistence type="predicted"/>
<dbReference type="Proteomes" id="UP000479293">
    <property type="component" value="Unassembled WGS sequence"/>
</dbReference>
<dbReference type="EMBL" id="WHLY01000002">
    <property type="protein sequence ID" value="MPR36825.1"/>
    <property type="molecule type" value="Genomic_DNA"/>
</dbReference>